<comment type="caution">
    <text evidence="2">The sequence shown here is derived from an EMBL/GenBank/DDBJ whole genome shotgun (WGS) entry which is preliminary data.</text>
</comment>
<keyword evidence="1" id="KW-1133">Transmembrane helix</keyword>
<feature type="transmembrane region" description="Helical" evidence="1">
    <location>
        <begin position="188"/>
        <end position="205"/>
    </location>
</feature>
<gene>
    <name evidence="2" type="ORF">COLO4_08778</name>
</gene>
<proteinExistence type="predicted"/>
<name>A0A1R3KEL9_9ROSI</name>
<evidence type="ECO:0000313" key="2">
    <source>
        <dbReference type="EMBL" id="OMP05530.1"/>
    </source>
</evidence>
<protein>
    <submittedName>
        <fullName evidence="2">Paired amphipathic helix protein Sin3</fullName>
    </submittedName>
</protein>
<dbReference type="EMBL" id="AWUE01013944">
    <property type="protein sequence ID" value="OMP05530.1"/>
    <property type="molecule type" value="Genomic_DNA"/>
</dbReference>
<evidence type="ECO:0000256" key="1">
    <source>
        <dbReference type="SAM" id="Phobius"/>
    </source>
</evidence>
<dbReference type="AlphaFoldDB" id="A0A1R3KEL9"/>
<keyword evidence="1" id="KW-0472">Membrane</keyword>
<dbReference type="Proteomes" id="UP000187203">
    <property type="component" value="Unassembled WGS sequence"/>
</dbReference>
<evidence type="ECO:0000313" key="3">
    <source>
        <dbReference type="Proteomes" id="UP000187203"/>
    </source>
</evidence>
<sequence length="206" mass="24793">MDRGNNWRIVDLVVLNGKIYFLTTDREIRTLNLNPQNTSRRYNHLLSSKGELYVGEFCGVRVLVEIHRLNFETKKWEKVVFEETLCLLSNVKSIGYKLPRPSTKICFFKDPNRGFYLEEMEKCWLQLGNSLSVIPDMEKIKRDSRRVPWRYPSRKRRNFFEQPIWYFPHLSTKVDPVYEDKDLSLSKYIYIYIYILICWTSFILVL</sequence>
<accession>A0A1R3KEL9</accession>
<reference evidence="3" key="1">
    <citation type="submission" date="2013-09" db="EMBL/GenBank/DDBJ databases">
        <title>Corchorus olitorius genome sequencing.</title>
        <authorList>
            <person name="Alam M."/>
            <person name="Haque M.S."/>
            <person name="Islam M.S."/>
            <person name="Emdad E.M."/>
            <person name="Islam M.M."/>
            <person name="Ahmed B."/>
            <person name="Halim A."/>
            <person name="Hossen Q.M.M."/>
            <person name="Hossain M.Z."/>
            <person name="Ahmed R."/>
            <person name="Khan M.M."/>
            <person name="Islam R."/>
            <person name="Rashid M.M."/>
            <person name="Khan S.A."/>
            <person name="Rahman M.S."/>
            <person name="Alam M."/>
            <person name="Yahiya A.S."/>
            <person name="Khan M.S."/>
            <person name="Azam M.S."/>
            <person name="Haque T."/>
            <person name="Lashkar M.Z.H."/>
            <person name="Akhand A.I."/>
            <person name="Morshed G."/>
            <person name="Roy S."/>
            <person name="Uddin K.S."/>
            <person name="Rabeya T."/>
            <person name="Hossain A.S."/>
            <person name="Chowdhury A."/>
            <person name="Snigdha A.R."/>
            <person name="Mortoza M.S."/>
            <person name="Matin S.A."/>
            <person name="Hoque S.M.E."/>
            <person name="Islam M.K."/>
            <person name="Roy D.K."/>
            <person name="Haider R."/>
            <person name="Moosa M.M."/>
            <person name="Elias S.M."/>
            <person name="Hasan A.M."/>
            <person name="Jahan S."/>
            <person name="Shafiuddin M."/>
            <person name="Mahmood N."/>
            <person name="Shommy N.S."/>
        </authorList>
    </citation>
    <scope>NUCLEOTIDE SEQUENCE [LARGE SCALE GENOMIC DNA]</scope>
    <source>
        <strain evidence="3">cv. O-4</strain>
    </source>
</reference>
<keyword evidence="3" id="KW-1185">Reference proteome</keyword>
<organism evidence="2 3">
    <name type="scientific">Corchorus olitorius</name>
    <dbReference type="NCBI Taxonomy" id="93759"/>
    <lineage>
        <taxon>Eukaryota</taxon>
        <taxon>Viridiplantae</taxon>
        <taxon>Streptophyta</taxon>
        <taxon>Embryophyta</taxon>
        <taxon>Tracheophyta</taxon>
        <taxon>Spermatophyta</taxon>
        <taxon>Magnoliopsida</taxon>
        <taxon>eudicotyledons</taxon>
        <taxon>Gunneridae</taxon>
        <taxon>Pentapetalae</taxon>
        <taxon>rosids</taxon>
        <taxon>malvids</taxon>
        <taxon>Malvales</taxon>
        <taxon>Malvaceae</taxon>
        <taxon>Grewioideae</taxon>
        <taxon>Apeibeae</taxon>
        <taxon>Corchorus</taxon>
    </lineage>
</organism>
<keyword evidence="1" id="KW-0812">Transmembrane</keyword>